<evidence type="ECO:0000313" key="1">
    <source>
        <dbReference type="EMBL" id="REF69561.1"/>
    </source>
</evidence>
<dbReference type="RefSeq" id="WP_116221830.1">
    <property type="nucleotide sequence ID" value="NZ_CP038197.1"/>
</dbReference>
<proteinExistence type="predicted"/>
<dbReference type="Proteomes" id="UP000256941">
    <property type="component" value="Unassembled WGS sequence"/>
</dbReference>
<comment type="caution">
    <text evidence="1">The sequence shown here is derived from an EMBL/GenBank/DDBJ whole genome shotgun (WGS) entry which is preliminary data.</text>
</comment>
<sequence>MLAEHTPVQIRRSGAMVPVQSLRAGDVLYDPLSDDHVEILGIFGCCSLEAQGLLFGVAQGRLGPGCPTHGLALSRRRPILVPGAPEGNEDQPRLGPPTAQRIGIPLPEDAMLFAIFPERDRFMMSCGFCLRVLAPCPSHLH</sequence>
<protein>
    <submittedName>
        <fullName evidence="1">Uncharacterized protein</fullName>
    </submittedName>
</protein>
<gene>
    <name evidence="1" type="ORF">BDD41_2270</name>
</gene>
<dbReference type="AlphaFoldDB" id="A0A3D9XIX0"/>
<evidence type="ECO:0000313" key="2">
    <source>
        <dbReference type="Proteomes" id="UP000256941"/>
    </source>
</evidence>
<accession>A0A3D9XIX0</accession>
<reference evidence="1 2" key="1">
    <citation type="submission" date="2018-08" db="EMBL/GenBank/DDBJ databases">
        <title>Genomic Encyclopedia of Archaeal and Bacterial Type Strains, Phase II (KMG-II): from individual species to whole genera.</title>
        <authorList>
            <person name="Goeker M."/>
        </authorList>
    </citation>
    <scope>NUCLEOTIDE SEQUENCE [LARGE SCALE GENOMIC DNA]</scope>
    <source>
        <strain evidence="1 2">DSM 17099</strain>
    </source>
</reference>
<name>A0A3D9XIX0_PARVE</name>
<organism evidence="1 2">
    <name type="scientific">Paracoccus versutus</name>
    <name type="common">Thiobacillus versutus</name>
    <dbReference type="NCBI Taxonomy" id="34007"/>
    <lineage>
        <taxon>Bacteria</taxon>
        <taxon>Pseudomonadati</taxon>
        <taxon>Pseudomonadota</taxon>
        <taxon>Alphaproteobacteria</taxon>
        <taxon>Rhodobacterales</taxon>
        <taxon>Paracoccaceae</taxon>
        <taxon>Paracoccus</taxon>
    </lineage>
</organism>
<dbReference type="EMBL" id="QTUJ01000002">
    <property type="protein sequence ID" value="REF69561.1"/>
    <property type="molecule type" value="Genomic_DNA"/>
</dbReference>